<feature type="region of interest" description="Disordered" evidence="1">
    <location>
        <begin position="285"/>
        <end position="331"/>
    </location>
</feature>
<evidence type="ECO:0000313" key="3">
    <source>
        <dbReference type="Proteomes" id="UP000224006"/>
    </source>
</evidence>
<accession>A0A2A9MK32</accession>
<dbReference type="RefSeq" id="XP_029220630.1">
    <property type="nucleotide sequence ID" value="XM_029363264.1"/>
</dbReference>
<dbReference type="GeneID" id="40309743"/>
<dbReference type="OrthoDB" id="331985at2759"/>
<dbReference type="InterPro" id="IPR012340">
    <property type="entry name" value="NA-bd_OB-fold"/>
</dbReference>
<feature type="region of interest" description="Disordered" evidence="1">
    <location>
        <begin position="97"/>
        <end position="121"/>
    </location>
</feature>
<organism evidence="2 3">
    <name type="scientific">Besnoitia besnoiti</name>
    <name type="common">Apicomplexan protozoan</name>
    <dbReference type="NCBI Taxonomy" id="94643"/>
    <lineage>
        <taxon>Eukaryota</taxon>
        <taxon>Sar</taxon>
        <taxon>Alveolata</taxon>
        <taxon>Apicomplexa</taxon>
        <taxon>Conoidasida</taxon>
        <taxon>Coccidia</taxon>
        <taxon>Eucoccidiorida</taxon>
        <taxon>Eimeriorina</taxon>
        <taxon>Sarcocystidae</taxon>
        <taxon>Besnoitia</taxon>
    </lineage>
</organism>
<feature type="compositionally biased region" description="Basic and acidic residues" evidence="1">
    <location>
        <begin position="110"/>
        <end position="121"/>
    </location>
</feature>
<proteinExistence type="predicted"/>
<dbReference type="EMBL" id="NWUJ01000003">
    <property type="protein sequence ID" value="PFH36621.1"/>
    <property type="molecule type" value="Genomic_DNA"/>
</dbReference>
<name>A0A2A9MK32_BESBE</name>
<reference evidence="2 3" key="1">
    <citation type="submission" date="2017-09" db="EMBL/GenBank/DDBJ databases">
        <title>Genome sequencing of Besnoitia besnoiti strain Bb-Ger1.</title>
        <authorList>
            <person name="Schares G."/>
            <person name="Venepally P."/>
            <person name="Lorenzi H.A."/>
        </authorList>
    </citation>
    <scope>NUCLEOTIDE SEQUENCE [LARGE SCALE GENOMIC DNA]</scope>
    <source>
        <strain evidence="2 3">Bb-Ger1</strain>
    </source>
</reference>
<dbReference type="AlphaFoldDB" id="A0A2A9MK32"/>
<comment type="caution">
    <text evidence="2">The sequence shown here is derived from an EMBL/GenBank/DDBJ whole genome shotgun (WGS) entry which is preliminary data.</text>
</comment>
<dbReference type="Proteomes" id="UP000224006">
    <property type="component" value="Chromosome III"/>
</dbReference>
<feature type="compositionally biased region" description="Polar residues" evidence="1">
    <location>
        <begin position="48"/>
        <end position="67"/>
    </location>
</feature>
<dbReference type="KEGG" id="bbes:BESB_048130"/>
<sequence length="413" mass="42995">MAFFDDSSSFFSSSFGGGFGGPVAGDSEAHRRASGGSGFGSQPFEDFTSPSLFPSQQQAESKNRASAATAGFQGTSASGAEGLVYVTVGMLQRAARDMQEGAAAQGEGHLPSDGEKKEDGSKHAFRLHGNDVGLVGLRGWVAPPGCEKLASLVRFKLADGTGEIEVEYDVVDGKPWWEVHEEEAAGVVIPELEAAGAAASGGDAERTEEAKKIQVLSGKKRFLQVGSLVRIAAGVSTDLNGEVSLSASSCAPIKDASEFVFLHPAAVAHAAATFAARRGTLRAEEDVGRADAKQGDLAGVKKAKTGDGEAVKGEPNADGEDGASSLASSSLLPEEEQKLLQDYDHVEDALQRDVVLILLTLGGGAKRAPKDKVKAEARRRRPSRTEEEVDAALKGLEEAAEIVEHAGYVALAC</sequence>
<evidence type="ECO:0000256" key="1">
    <source>
        <dbReference type="SAM" id="MobiDB-lite"/>
    </source>
</evidence>
<feature type="compositionally biased region" description="Basic and acidic residues" evidence="1">
    <location>
        <begin position="285"/>
        <end position="294"/>
    </location>
</feature>
<gene>
    <name evidence="2" type="ORF">BESB_048130</name>
</gene>
<protein>
    <submittedName>
        <fullName evidence="2">Uncharacterized protein</fullName>
    </submittedName>
</protein>
<dbReference type="VEuPathDB" id="ToxoDB:BESB_048130"/>
<dbReference type="Gene3D" id="2.40.50.140">
    <property type="entry name" value="Nucleic acid-binding proteins"/>
    <property type="match status" value="1"/>
</dbReference>
<keyword evidence="3" id="KW-1185">Reference proteome</keyword>
<evidence type="ECO:0000313" key="2">
    <source>
        <dbReference type="EMBL" id="PFH36621.1"/>
    </source>
</evidence>
<feature type="region of interest" description="Disordered" evidence="1">
    <location>
        <begin position="21"/>
        <end position="67"/>
    </location>
</feature>